<dbReference type="PATRIC" id="fig|298794.3.peg.3944"/>
<name>A0A0J6S399_9HYPH</name>
<keyword evidence="2" id="KW-1185">Reference proteome</keyword>
<dbReference type="Proteomes" id="UP000035955">
    <property type="component" value="Unassembled WGS sequence"/>
</dbReference>
<dbReference type="AlphaFoldDB" id="A0A0J6S399"/>
<organism evidence="1 2">
    <name type="scientific">Methylobacterium variabile</name>
    <dbReference type="NCBI Taxonomy" id="298794"/>
    <lineage>
        <taxon>Bacteria</taxon>
        <taxon>Pseudomonadati</taxon>
        <taxon>Pseudomonadota</taxon>
        <taxon>Alphaproteobacteria</taxon>
        <taxon>Hyphomicrobiales</taxon>
        <taxon>Methylobacteriaceae</taxon>
        <taxon>Methylobacterium</taxon>
    </lineage>
</organism>
<sequence length="78" mass="8580">MDLADAGNVTVPAYLAISRKGYAVHRSGRFMIAENGEHRFLAEGPLQLLGLIALVEVRGESWQASDDEIDAYLARFES</sequence>
<evidence type="ECO:0000313" key="1">
    <source>
        <dbReference type="EMBL" id="KMO29660.1"/>
    </source>
</evidence>
<comment type="caution">
    <text evidence="1">The sequence shown here is derived from an EMBL/GenBank/DDBJ whole genome shotgun (WGS) entry which is preliminary data.</text>
</comment>
<accession>A0A0J6S399</accession>
<proteinExistence type="predicted"/>
<reference evidence="1 2" key="1">
    <citation type="submission" date="2015-03" db="EMBL/GenBank/DDBJ databases">
        <title>Genome sequencing of Methylobacterium variabile DSM 16961.</title>
        <authorList>
            <person name="Chaudhry V."/>
            <person name="Patil P.B."/>
        </authorList>
    </citation>
    <scope>NUCLEOTIDE SEQUENCE [LARGE SCALE GENOMIC DNA]</scope>
    <source>
        <strain evidence="1 2">DSM 16961</strain>
    </source>
</reference>
<evidence type="ECO:0000313" key="2">
    <source>
        <dbReference type="Proteomes" id="UP000035955"/>
    </source>
</evidence>
<dbReference type="RefSeq" id="WP_048447775.1">
    <property type="nucleotide sequence ID" value="NZ_LABY01000250.1"/>
</dbReference>
<protein>
    <submittedName>
        <fullName evidence="1">Uncharacterized protein</fullName>
    </submittedName>
</protein>
<dbReference type="EMBL" id="LABY01000250">
    <property type="protein sequence ID" value="KMO29660.1"/>
    <property type="molecule type" value="Genomic_DNA"/>
</dbReference>
<dbReference type="OrthoDB" id="9155696at2"/>
<gene>
    <name evidence="1" type="ORF">VQ02_29335</name>
</gene>